<keyword evidence="3" id="KW-1185">Reference proteome</keyword>
<comment type="caution">
    <text evidence="2">The sequence shown here is derived from an EMBL/GenBank/DDBJ whole genome shotgun (WGS) entry which is preliminary data.</text>
</comment>
<proteinExistence type="predicted"/>
<evidence type="ECO:0000256" key="1">
    <source>
        <dbReference type="SAM" id="MobiDB-lite"/>
    </source>
</evidence>
<evidence type="ECO:0000313" key="3">
    <source>
        <dbReference type="Proteomes" id="UP001165121"/>
    </source>
</evidence>
<dbReference type="AlphaFoldDB" id="A0A9W6TTI9"/>
<accession>A0A9W6TTI9</accession>
<sequence length="257" mass="28160">MGKATEVTPPTPVIVEEQPNPVEDAPKPSTLISLEQLEHLAAVGSATERVERLGNALGVQHYPVNPRTSVWVDFCFGVLNFARDDARLPPDKALSLLTLAHEVYIFATQPVSDPVESLVNERAEPVPVNESMDPQEQAETKVMPPAPTRVASMDALYPTVEAVYDQFRERIRQASGVATSNDDDLEAPSTSSRPATPFSPSEVAQIVAFFTSTFFRHLRAYQYLSRVPRPSVVRELPVPTETPLPPHALVDAALQAE</sequence>
<gene>
    <name evidence="2" type="ORF">Pfra01_000215400</name>
</gene>
<feature type="region of interest" description="Disordered" evidence="1">
    <location>
        <begin position="1"/>
        <end position="22"/>
    </location>
</feature>
<organism evidence="2 3">
    <name type="scientific">Phytophthora fragariaefolia</name>
    <dbReference type="NCBI Taxonomy" id="1490495"/>
    <lineage>
        <taxon>Eukaryota</taxon>
        <taxon>Sar</taxon>
        <taxon>Stramenopiles</taxon>
        <taxon>Oomycota</taxon>
        <taxon>Peronosporomycetes</taxon>
        <taxon>Peronosporales</taxon>
        <taxon>Peronosporaceae</taxon>
        <taxon>Phytophthora</taxon>
    </lineage>
</organism>
<dbReference type="Pfam" id="PF14769">
    <property type="entry name" value="CLAMP"/>
    <property type="match status" value="1"/>
</dbReference>
<dbReference type="InterPro" id="IPR032727">
    <property type="entry name" value="CLAMP"/>
</dbReference>
<dbReference type="PANTHER" id="PTHR28457:SF1">
    <property type="entry name" value="CILIA- AND FLAGELLA-ASSOCIATED PROTEIN 119"/>
    <property type="match status" value="1"/>
</dbReference>
<protein>
    <submittedName>
        <fullName evidence="2">Unnamed protein product</fullName>
    </submittedName>
</protein>
<dbReference type="Proteomes" id="UP001165121">
    <property type="component" value="Unassembled WGS sequence"/>
</dbReference>
<dbReference type="OrthoDB" id="425082at2759"/>
<evidence type="ECO:0000313" key="2">
    <source>
        <dbReference type="EMBL" id="GMF19736.1"/>
    </source>
</evidence>
<name>A0A9W6TTI9_9STRA</name>
<dbReference type="PANTHER" id="PTHR28457">
    <property type="entry name" value="COILED-COIL DOMAIN-CONTAINING PROTEIN 189"/>
    <property type="match status" value="1"/>
</dbReference>
<reference evidence="2" key="1">
    <citation type="submission" date="2023-04" db="EMBL/GenBank/DDBJ databases">
        <title>Phytophthora fragariaefolia NBRC 109709.</title>
        <authorList>
            <person name="Ichikawa N."/>
            <person name="Sato H."/>
            <person name="Tonouchi N."/>
        </authorList>
    </citation>
    <scope>NUCLEOTIDE SEQUENCE</scope>
    <source>
        <strain evidence="2">NBRC 109709</strain>
    </source>
</reference>
<feature type="region of interest" description="Disordered" evidence="1">
    <location>
        <begin position="175"/>
        <end position="198"/>
    </location>
</feature>
<dbReference type="EMBL" id="BSXT01000171">
    <property type="protein sequence ID" value="GMF19736.1"/>
    <property type="molecule type" value="Genomic_DNA"/>
</dbReference>